<dbReference type="GO" id="GO:0005737">
    <property type="term" value="C:cytoplasm"/>
    <property type="evidence" value="ECO:0007669"/>
    <property type="project" value="TreeGrafter"/>
</dbReference>
<dbReference type="GO" id="GO:0008610">
    <property type="term" value="P:lipid biosynthetic process"/>
    <property type="evidence" value="ECO:0007669"/>
    <property type="project" value="UniProtKB-ARBA"/>
</dbReference>
<comment type="caution">
    <text evidence="3">The sequence shown here is derived from an EMBL/GenBank/DDBJ whole genome shotgun (WGS) entry which is preliminary data.</text>
</comment>
<feature type="region of interest" description="Disordered" evidence="1">
    <location>
        <begin position="148"/>
        <end position="344"/>
    </location>
</feature>
<sequence length="344" mass="37745">MESRTDGFRARTEERVTVPLTVHRSDGSGAAARRELARSHADAVLREGFDLSAPPLLKVAAFELERGRFTLVWTLHHVISDGWSWELLQHEFEMLYSSLRQGRFRPLPAPALPLRELVHRLAESPSPAPSPEWLTELRAVSPCPCRRAASAGTRTARTSTGPSRGRPTRHCGPWPRPPGVRPVPDISSPTPRLWAGCAASAPSRSASSPPAATPTSRTSNVPWPVSPAVCRCRSTSRAPPVNASTSARPPGRRPGPGLRRPRRTAGRTGTGGTRSRRRLRVPELPRRTGRAGAPASRSRRLLVARDRVRTARSRLPRGRRRGLPLPSRVRPRRGLRHLGGCARP</sequence>
<accession>A0A927BPG3</accession>
<dbReference type="SUPFAM" id="SSF52777">
    <property type="entry name" value="CoA-dependent acyltransferases"/>
    <property type="match status" value="1"/>
</dbReference>
<organism evidence="3">
    <name type="scientific">Streptomyces globisporus</name>
    <dbReference type="NCBI Taxonomy" id="1908"/>
    <lineage>
        <taxon>Bacteria</taxon>
        <taxon>Bacillati</taxon>
        <taxon>Actinomycetota</taxon>
        <taxon>Actinomycetes</taxon>
        <taxon>Kitasatosporales</taxon>
        <taxon>Streptomycetaceae</taxon>
        <taxon>Streptomyces</taxon>
    </lineage>
</organism>
<feature type="compositionally biased region" description="Low complexity" evidence="1">
    <location>
        <begin position="148"/>
        <end position="165"/>
    </location>
</feature>
<dbReference type="InterPro" id="IPR001242">
    <property type="entry name" value="Condensation_dom"/>
</dbReference>
<evidence type="ECO:0000256" key="1">
    <source>
        <dbReference type="SAM" id="MobiDB-lite"/>
    </source>
</evidence>
<protein>
    <recommendedName>
        <fullName evidence="2">Condensation domain-containing protein</fullName>
    </recommendedName>
</protein>
<dbReference type="GO" id="GO:0031177">
    <property type="term" value="F:phosphopantetheine binding"/>
    <property type="evidence" value="ECO:0007669"/>
    <property type="project" value="TreeGrafter"/>
</dbReference>
<reference evidence="3" key="1">
    <citation type="journal article" date="2020" name="PLoS ONE">
        <title>Isolation and characterization of Streptomyces bacteriophages and Streptomyces strains encoding biosynthetic arsenals: Streptomyces strains and phages for antibiotic discovery.</title>
        <authorList>
            <person name="Montano E.T."/>
            <person name="Nideffer J.F."/>
            <person name="Brumage L."/>
            <person name="Erb M."/>
            <person name="Derman A.I."/>
            <person name="Davis J.P."/>
            <person name="Estrada E."/>
            <person name="Fu S."/>
            <person name="Le D."/>
            <person name="Vuppala A."/>
            <person name="Tran C."/>
            <person name="Luterstein E."/>
            <person name="Lakkaraju S."/>
            <person name="Panchagnula S."/>
            <person name="Ren C."/>
            <person name="Doan J."/>
            <person name="Tran S."/>
            <person name="Soriano J."/>
            <person name="Fujita Y."/>
            <person name="Gutala P."/>
            <person name="Fujii Q."/>
            <person name="Lee M."/>
            <person name="Bui A."/>
            <person name="Villarreal C."/>
            <person name="Shing S.R."/>
            <person name="Kim S."/>
            <person name="Freeman D."/>
            <person name="Racha V."/>
            <person name="Ho A."/>
            <person name="Kumar P."/>
            <person name="Falah K."/>
            <person name="Dawson T."/>
            <person name="Enustun E."/>
            <person name="Prichard A."/>
            <person name="Gomez A."/>
            <person name="Khanna K."/>
            <person name="Trigg S."/>
            <person name="Fernandez L."/>
            <person name="Pogliano K."/>
            <person name="Pogliano J."/>
        </authorList>
    </citation>
    <scope>NUCLEOTIDE SEQUENCE</scope>
    <source>
        <strain evidence="3">QF2</strain>
    </source>
</reference>
<dbReference type="InterPro" id="IPR023213">
    <property type="entry name" value="CAT-like_dom_sf"/>
</dbReference>
<dbReference type="GO" id="GO:0003824">
    <property type="term" value="F:catalytic activity"/>
    <property type="evidence" value="ECO:0007669"/>
    <property type="project" value="InterPro"/>
</dbReference>
<dbReference type="Gene3D" id="3.30.559.10">
    <property type="entry name" value="Chloramphenicol acetyltransferase-like domain"/>
    <property type="match status" value="1"/>
</dbReference>
<dbReference type="PANTHER" id="PTHR45527">
    <property type="entry name" value="NONRIBOSOMAL PEPTIDE SYNTHETASE"/>
    <property type="match status" value="1"/>
</dbReference>
<feature type="domain" description="Condensation" evidence="2">
    <location>
        <begin position="32"/>
        <end position="108"/>
    </location>
</feature>
<proteinExistence type="predicted"/>
<dbReference type="GO" id="GO:0043041">
    <property type="term" value="P:amino acid activation for nonribosomal peptide biosynthetic process"/>
    <property type="evidence" value="ECO:0007669"/>
    <property type="project" value="TreeGrafter"/>
</dbReference>
<dbReference type="GO" id="GO:0044550">
    <property type="term" value="P:secondary metabolite biosynthetic process"/>
    <property type="evidence" value="ECO:0007669"/>
    <property type="project" value="TreeGrafter"/>
</dbReference>
<feature type="compositionally biased region" description="Basic residues" evidence="1">
    <location>
        <begin position="310"/>
        <end position="322"/>
    </location>
</feature>
<feature type="compositionally biased region" description="Low complexity" evidence="1">
    <location>
        <begin position="198"/>
        <end position="219"/>
    </location>
</feature>
<name>A0A927BPG3_STRGL</name>
<dbReference type="Pfam" id="PF00668">
    <property type="entry name" value="Condensation"/>
    <property type="match status" value="1"/>
</dbReference>
<dbReference type="AlphaFoldDB" id="A0A927BPG3"/>
<dbReference type="EMBL" id="JACWUS010000026">
    <property type="protein sequence ID" value="MBD2830527.1"/>
    <property type="molecule type" value="Genomic_DNA"/>
</dbReference>
<evidence type="ECO:0000313" key="3">
    <source>
        <dbReference type="EMBL" id="MBD2830527.1"/>
    </source>
</evidence>
<evidence type="ECO:0000259" key="2">
    <source>
        <dbReference type="Pfam" id="PF00668"/>
    </source>
</evidence>
<dbReference type="PANTHER" id="PTHR45527:SF1">
    <property type="entry name" value="FATTY ACID SYNTHASE"/>
    <property type="match status" value="1"/>
</dbReference>
<gene>
    <name evidence="3" type="ORF">ID875_29210</name>
</gene>